<name>A0A8S0VQR4_CYCAE</name>
<feature type="domain" description="DUF6697" evidence="3">
    <location>
        <begin position="587"/>
        <end position="776"/>
    </location>
</feature>
<comment type="caution">
    <text evidence="4">The sequence shown here is derived from an EMBL/GenBank/DDBJ whole genome shotgun (WGS) entry which is preliminary data.</text>
</comment>
<dbReference type="Pfam" id="PF09362">
    <property type="entry name" value="DUF1996"/>
    <property type="match status" value="1"/>
</dbReference>
<protein>
    <recommendedName>
        <fullName evidence="6">DUF1996 domain-containing protein</fullName>
    </recommendedName>
</protein>
<evidence type="ECO:0000259" key="3">
    <source>
        <dbReference type="Pfam" id="PF20411"/>
    </source>
</evidence>
<dbReference type="OrthoDB" id="3176940at2759"/>
<evidence type="ECO:0000313" key="5">
    <source>
        <dbReference type="Proteomes" id="UP000467700"/>
    </source>
</evidence>
<feature type="domain" description="DUF1996" evidence="2">
    <location>
        <begin position="83"/>
        <end position="330"/>
    </location>
</feature>
<keyword evidence="5" id="KW-1185">Reference proteome</keyword>
<proteinExistence type="predicted"/>
<feature type="compositionally biased region" description="Basic residues" evidence="1">
    <location>
        <begin position="854"/>
        <end position="863"/>
    </location>
</feature>
<evidence type="ECO:0000259" key="2">
    <source>
        <dbReference type="Pfam" id="PF09362"/>
    </source>
</evidence>
<dbReference type="EMBL" id="CACVBS010000031">
    <property type="protein sequence ID" value="CAA7260885.1"/>
    <property type="molecule type" value="Genomic_DNA"/>
</dbReference>
<evidence type="ECO:0000256" key="1">
    <source>
        <dbReference type="SAM" id="MobiDB-lite"/>
    </source>
</evidence>
<sequence>MATIDSFDIQMGVNDIFKWPALLTDLPQDIYPVALRDHALAVTSCLNQRHRAIRASSPAIEIYPISHSSSDWSHLAKSLLMCIKSSEGFNITMDPNNDLPDMATCTTCRFQEDKSNYWTAVMYFKHPNGSYTRVPQIPNHFTGSPNGGMTVYYIQPPNLEPVTAFRKGFRMITGNAMLRSYDRIDPDSADAYSVTFRCWESTAPFDPSNMSPPGVGNYDTVHLPNKKCPGGIRANIFFPSCWDGVNLDSPDHRSHVAFMTGKVDRNTGLILRSGTCPSTHPVRIPLLFYEVYWDTRPFNDMWPTDGSQPFVLSMGDPTGYGHHGDYVFGWEGDSLQRAMNTCTDIGGVPEGCRELTLLTDAQINSCTQRPQVDERVEGTYLDKLPGCNPIQAGPAEATMDFNTTSTISPSRTLLRTRLLAREVHFYEGEGRPRDPASVSGMVKQEDGDNRIVNVKDEPEEFEDAFISDSNEEDTKVAIKRDVSPEVEIISVRLQCEPDEKVIILDSPKRPRKKQRLVMEDNLPTAVKADSNKEVVEVKVKKFKEKKEVKVKKLEMQLSLDIQTERLKRINADEPYPVELDKVLTEFTVSRGFMSKFYGGGNMETFPKVAAHRYEQHGFEFCYLHRDYQPNAPPLPGYHGLFLDSHGGEDIDGVQNVFTRMGSGKWQYMGQYEMKSTKSLTRREWARQKETVRNTWGTEICRQSWGNFVRARIYARKELGREPTADEVKEVKESQVFTAITPEDVISAYDAGEERLGVWTMKCVGYKTEFQLELIDKFSSYVPPPRKKKGEEGAKESKRKKGKGTSSAESKSAAKKRKRSDLSDSGLSEPEGKDEAELKKEEGREQFEEVVYRPRGTRSRPIRL</sequence>
<dbReference type="AlphaFoldDB" id="A0A8S0VQR4"/>
<evidence type="ECO:0008006" key="6">
    <source>
        <dbReference type="Google" id="ProtNLM"/>
    </source>
</evidence>
<organism evidence="4 5">
    <name type="scientific">Cyclocybe aegerita</name>
    <name type="common">Black poplar mushroom</name>
    <name type="synonym">Agrocybe aegerita</name>
    <dbReference type="NCBI Taxonomy" id="1973307"/>
    <lineage>
        <taxon>Eukaryota</taxon>
        <taxon>Fungi</taxon>
        <taxon>Dikarya</taxon>
        <taxon>Basidiomycota</taxon>
        <taxon>Agaricomycotina</taxon>
        <taxon>Agaricomycetes</taxon>
        <taxon>Agaricomycetidae</taxon>
        <taxon>Agaricales</taxon>
        <taxon>Agaricineae</taxon>
        <taxon>Bolbitiaceae</taxon>
        <taxon>Cyclocybe</taxon>
    </lineage>
</organism>
<dbReference type="Proteomes" id="UP000467700">
    <property type="component" value="Unassembled WGS sequence"/>
</dbReference>
<dbReference type="PANTHER" id="PTHR43662:SF3">
    <property type="entry name" value="DOMAIN PROTEIN, PUTATIVE (AFU_ORTHOLOGUE AFUA_6G11970)-RELATED"/>
    <property type="match status" value="1"/>
</dbReference>
<dbReference type="PANTHER" id="PTHR43662">
    <property type="match status" value="1"/>
</dbReference>
<dbReference type="InterPro" id="IPR018535">
    <property type="entry name" value="DUF1996"/>
</dbReference>
<dbReference type="Pfam" id="PF20411">
    <property type="entry name" value="DUF6697"/>
    <property type="match status" value="1"/>
</dbReference>
<dbReference type="InterPro" id="IPR046520">
    <property type="entry name" value="DUF6697"/>
</dbReference>
<feature type="compositionally biased region" description="Basic and acidic residues" evidence="1">
    <location>
        <begin position="829"/>
        <end position="851"/>
    </location>
</feature>
<evidence type="ECO:0000313" key="4">
    <source>
        <dbReference type="EMBL" id="CAA7260885.1"/>
    </source>
</evidence>
<feature type="region of interest" description="Disordered" evidence="1">
    <location>
        <begin position="780"/>
        <end position="863"/>
    </location>
</feature>
<accession>A0A8S0VQR4</accession>
<reference evidence="4 5" key="1">
    <citation type="submission" date="2020-01" db="EMBL/GenBank/DDBJ databases">
        <authorList>
            <person name="Gupta K D."/>
        </authorList>
    </citation>
    <scope>NUCLEOTIDE SEQUENCE [LARGE SCALE GENOMIC DNA]</scope>
</reference>
<gene>
    <name evidence="4" type="ORF">AAE3_LOCUS3227</name>
</gene>